<evidence type="ECO:0000256" key="1">
    <source>
        <dbReference type="SAM" id="MobiDB-lite"/>
    </source>
</evidence>
<feature type="region of interest" description="Disordered" evidence="1">
    <location>
        <begin position="197"/>
        <end position="222"/>
    </location>
</feature>
<protein>
    <submittedName>
        <fullName evidence="2">Uncharacterized protein</fullName>
    </submittedName>
</protein>
<evidence type="ECO:0000313" key="3">
    <source>
        <dbReference type="Proteomes" id="UP001210925"/>
    </source>
</evidence>
<gene>
    <name evidence="2" type="ORF">HK103_000218</name>
</gene>
<dbReference type="EMBL" id="JADGKB010000010">
    <property type="protein sequence ID" value="KAJ3260608.1"/>
    <property type="molecule type" value="Genomic_DNA"/>
</dbReference>
<dbReference type="AlphaFoldDB" id="A0AAD5YA97"/>
<reference evidence="2" key="1">
    <citation type="submission" date="2020-05" db="EMBL/GenBank/DDBJ databases">
        <title>Phylogenomic resolution of chytrid fungi.</title>
        <authorList>
            <person name="Stajich J.E."/>
            <person name="Amses K."/>
            <person name="Simmons R."/>
            <person name="Seto K."/>
            <person name="Myers J."/>
            <person name="Bonds A."/>
            <person name="Quandt C.A."/>
            <person name="Barry K."/>
            <person name="Liu P."/>
            <person name="Grigoriev I."/>
            <person name="Longcore J.E."/>
            <person name="James T.Y."/>
        </authorList>
    </citation>
    <scope>NUCLEOTIDE SEQUENCE</scope>
    <source>
        <strain evidence="2">PLAUS21</strain>
    </source>
</reference>
<feature type="region of interest" description="Disordered" evidence="1">
    <location>
        <begin position="78"/>
        <end position="106"/>
    </location>
</feature>
<feature type="region of interest" description="Disordered" evidence="1">
    <location>
        <begin position="235"/>
        <end position="259"/>
    </location>
</feature>
<organism evidence="2 3">
    <name type="scientific">Boothiomyces macroporosus</name>
    <dbReference type="NCBI Taxonomy" id="261099"/>
    <lineage>
        <taxon>Eukaryota</taxon>
        <taxon>Fungi</taxon>
        <taxon>Fungi incertae sedis</taxon>
        <taxon>Chytridiomycota</taxon>
        <taxon>Chytridiomycota incertae sedis</taxon>
        <taxon>Chytridiomycetes</taxon>
        <taxon>Rhizophydiales</taxon>
        <taxon>Terramycetaceae</taxon>
        <taxon>Boothiomyces</taxon>
    </lineage>
</organism>
<keyword evidence="3" id="KW-1185">Reference proteome</keyword>
<evidence type="ECO:0000313" key="2">
    <source>
        <dbReference type="EMBL" id="KAJ3260608.1"/>
    </source>
</evidence>
<sequence length="559" mass="62448">MIKQNVKTVKDENIENILDISNTTPRSVHKTNMNIPIVISNLEDEYFTPVTRDLPRSRSQNVFISDVIDETEYLDGSITSKKSSSSVRGSSASLRNSDTLVPHFDDNVSQTPIEQLKDASNNTKYEYLVIEEAEDMSPILISSNPISKNKQKLDVHTAEELQTQSTVSESDNVNISNLPTKDALEINELEEFSPVHIEPKRKHYSDSKDSFSMPDNPKPSNVSAVQDVVSIDDLEDPSAADQPSTITKQVGKPGVSSVSNMKLEEPTYSSKLDNKFVTSLSNLNDPREVASALDEKKNNQNRSKYSVYDITLVEDIIDFVEPVSTELPKRVKEPISKTNMKESRQKPSVEFTNIEEIEREGNNQRISAGTNAVKILDFSIDKELNSCTEITQIEHFSSEELDLINNSQPKKSSRSIIQKQLDIPIIEKVPTNKNTEVVEFIPIEDFTEPPQLSKPTSEQESKSKIRGKSSKKEGNDSVTQQATVQISLDEGSSTIKQPLESITTRSGYLVTVQYSKATVVPHDLQKTDIFMGSFRVELLQAILGVGASLLYCIENIEKK</sequence>
<dbReference type="Proteomes" id="UP001210925">
    <property type="component" value="Unassembled WGS sequence"/>
</dbReference>
<accession>A0AAD5YA97</accession>
<name>A0AAD5YA97_9FUNG</name>
<comment type="caution">
    <text evidence="2">The sequence shown here is derived from an EMBL/GenBank/DDBJ whole genome shotgun (WGS) entry which is preliminary data.</text>
</comment>
<feature type="region of interest" description="Disordered" evidence="1">
    <location>
        <begin position="446"/>
        <end position="481"/>
    </location>
</feature>
<feature type="compositionally biased region" description="Low complexity" evidence="1">
    <location>
        <begin position="78"/>
        <end position="97"/>
    </location>
</feature>
<proteinExistence type="predicted"/>